<dbReference type="AlphaFoldDB" id="A0A7U4E6E5"/>
<dbReference type="KEGG" id="rsi:Runsl_2866"/>
<name>A0A7U4E6E5_RUNSL</name>
<sequence>MLHYTLVSDNKTSEQIAKAINSTKNWLEIKKILHANKLDSKLLPKIISSFILGEIPNERAFEFMRGFKSKHPSFDLGVDPTGKQKYIKIDKLKKKDITKQISDVKQFIPTSQEGWVTFKFGCNPQFKNFDVIVGYAHKSNGNWYYSNLNQQETVQVNNYNSYNNSTTFPINTVKSQGTAFKVFPLTTQDEINDSIETWLKVFPNNNDKVYMYPGYSSYTNFVLSNDSDLTTKIETTDSEILKALAFDLGSTCCPPQ</sequence>
<organism evidence="1 2">
    <name type="scientific">Runella slithyformis (strain ATCC 29530 / DSM 19594 / LMG 11500 / NCIMB 11436 / LSU 4)</name>
    <dbReference type="NCBI Taxonomy" id="761193"/>
    <lineage>
        <taxon>Bacteria</taxon>
        <taxon>Pseudomonadati</taxon>
        <taxon>Bacteroidota</taxon>
        <taxon>Cytophagia</taxon>
        <taxon>Cytophagales</taxon>
        <taxon>Spirosomataceae</taxon>
        <taxon>Runella</taxon>
    </lineage>
</organism>
<dbReference type="Proteomes" id="UP000000493">
    <property type="component" value="Chromosome"/>
</dbReference>
<reference evidence="1 2" key="2">
    <citation type="journal article" date="2012" name="Stand. Genomic Sci.">
        <title>Complete genome sequence of the aquatic bacterium Runella slithyformis type strain (LSU 4(T)).</title>
        <authorList>
            <person name="Copeland A."/>
            <person name="Zhang X."/>
            <person name="Misra M."/>
            <person name="Lapidus A."/>
            <person name="Nolan M."/>
            <person name="Lucas S."/>
            <person name="Deshpande S."/>
            <person name="Cheng J.F."/>
            <person name="Tapia R."/>
            <person name="Goodwin L.A."/>
            <person name="Pitluck S."/>
            <person name="Liolios K."/>
            <person name="Pagani I."/>
            <person name="Ivanova N."/>
            <person name="Mikhailova N."/>
            <person name="Pati A."/>
            <person name="Chen A."/>
            <person name="Palaniappan K."/>
            <person name="Land M."/>
            <person name="Hauser L."/>
            <person name="Pan C."/>
            <person name="Jeffries C.D."/>
            <person name="Detter J.C."/>
            <person name="Brambilla E.M."/>
            <person name="Rohde M."/>
            <person name="Djao O.D."/>
            <person name="Goker M."/>
            <person name="Sikorski J."/>
            <person name="Tindall B.J."/>
            <person name="Woyke T."/>
            <person name="Bristow J."/>
            <person name="Eisen J.A."/>
            <person name="Markowitz V."/>
            <person name="Hugenholtz P."/>
            <person name="Kyrpides N.C."/>
            <person name="Klenk H.P."/>
            <person name="Mavromatis K."/>
        </authorList>
    </citation>
    <scope>NUCLEOTIDE SEQUENCE [LARGE SCALE GENOMIC DNA]</scope>
    <source>
        <strain evidence="2">ATCC 29530 / DSM 19594 / LMG 11500 / NCIMB 11436 / LSU 4</strain>
    </source>
</reference>
<keyword evidence="2" id="KW-1185">Reference proteome</keyword>
<accession>A0A7U4E6E5</accession>
<evidence type="ECO:0000313" key="2">
    <source>
        <dbReference type="Proteomes" id="UP000000493"/>
    </source>
</evidence>
<dbReference type="RefSeq" id="WP_013928563.1">
    <property type="nucleotide sequence ID" value="NC_015703.1"/>
</dbReference>
<evidence type="ECO:0000313" key="1">
    <source>
        <dbReference type="EMBL" id="AEI49254.1"/>
    </source>
</evidence>
<reference evidence="2" key="1">
    <citation type="submission" date="2011-06" db="EMBL/GenBank/DDBJ databases">
        <title>The complete genome of chromosome of Runella slithyformis DSM 19594.</title>
        <authorList>
            <consortium name="US DOE Joint Genome Institute (JGI-PGF)"/>
            <person name="Lucas S."/>
            <person name="Han J."/>
            <person name="Lapidus A."/>
            <person name="Bruce D."/>
            <person name="Goodwin L."/>
            <person name="Pitluck S."/>
            <person name="Peters L."/>
            <person name="Kyrpides N."/>
            <person name="Mavromatis K."/>
            <person name="Ivanova N."/>
            <person name="Ovchinnikova G."/>
            <person name="Zhang X."/>
            <person name="Misra M."/>
            <person name="Detter J.C."/>
            <person name="Tapia R."/>
            <person name="Han C."/>
            <person name="Land M."/>
            <person name="Hauser L."/>
            <person name="Markowitz V."/>
            <person name="Cheng J.-F."/>
            <person name="Hugenholtz P."/>
            <person name="Woyke T."/>
            <person name="Wu D."/>
            <person name="Tindall B."/>
            <person name="Faehrich R."/>
            <person name="Brambilla E."/>
            <person name="Klenk H.-P."/>
            <person name="Eisen J.A."/>
        </authorList>
    </citation>
    <scope>NUCLEOTIDE SEQUENCE [LARGE SCALE GENOMIC DNA]</scope>
    <source>
        <strain evidence="2">ATCC 29530 / DSM 19594 / LMG 11500 / NCIMB 11436 / LSU 4</strain>
    </source>
</reference>
<protein>
    <submittedName>
        <fullName evidence="1">Uncharacterized protein</fullName>
    </submittedName>
</protein>
<dbReference type="EMBL" id="CP002859">
    <property type="protein sequence ID" value="AEI49254.1"/>
    <property type="molecule type" value="Genomic_DNA"/>
</dbReference>
<gene>
    <name evidence="1" type="ordered locus">Runsl_2866</name>
</gene>
<proteinExistence type="predicted"/>